<dbReference type="InterPro" id="IPR037157">
    <property type="entry name" value="Acetyltransf_C_sf"/>
</dbReference>
<sequence length="256" mass="27557">MIHPQAIIEDGAVIGKNVKIGPWTHIAANVVIGDDCHISSHVVINGPTTIGKGNRIFQFASIGEDCQDLKYAGELTELVIGDNNTFRENCTVHRGTVQDKSLTQIGSNNLFMAYTHVAHDCMVGSNCILANGASIAGHVHVGDHVIIGGMAGVHQFCHIGAHCFVAANSLILKDVPPYIMASGQPAKPFGLNSEGLKRRGFDPEVILQIKRAYKAIYRQGLTVDEAIAKIKSSESDLVELTLFTDFVKSSSRGIVR</sequence>
<protein>
    <recommendedName>
        <fullName evidence="6">Acyl-[acyl-carrier-protein]--UDP-N-acetylglucosamine O-acyltransferase</fullName>
        <shortName evidence="6">UDP-N-acetylglucosamine acyltransferase</shortName>
        <ecNumber evidence="6">2.3.1.129</ecNumber>
    </recommendedName>
</protein>
<dbReference type="InterPro" id="IPR029098">
    <property type="entry name" value="Acetyltransf_C"/>
</dbReference>
<keyword evidence="1 6" id="KW-0444">Lipid biosynthesis</keyword>
<dbReference type="Gene3D" id="2.160.10.10">
    <property type="entry name" value="Hexapeptide repeat proteins"/>
    <property type="match status" value="1"/>
</dbReference>
<evidence type="ECO:0000256" key="3">
    <source>
        <dbReference type="ARBA" id="ARBA00022679"/>
    </source>
</evidence>
<accession>A0A222GDV2</accession>
<dbReference type="PANTHER" id="PTHR43480:SF1">
    <property type="entry name" value="ACYL-[ACYL-CARRIER-PROTEIN]--UDP-N-ACETYLGLUCOSAMINE O-ACYLTRANSFERASE, MITOCHONDRIAL-RELATED"/>
    <property type="match status" value="1"/>
</dbReference>
<feature type="domain" description="UDP N-acetylglucosamine O-acyltransferase C-terminal" evidence="7">
    <location>
        <begin position="174"/>
        <end position="255"/>
    </location>
</feature>
<dbReference type="HAMAP" id="MF_00387">
    <property type="entry name" value="LpxA"/>
    <property type="match status" value="1"/>
</dbReference>
<dbReference type="CDD" id="cd03351">
    <property type="entry name" value="LbH_UDP-GlcNAc_AT"/>
    <property type="match status" value="1"/>
</dbReference>
<dbReference type="SUPFAM" id="SSF51161">
    <property type="entry name" value="Trimeric LpxA-like enzymes"/>
    <property type="match status" value="1"/>
</dbReference>
<dbReference type="GO" id="GO:0005737">
    <property type="term" value="C:cytoplasm"/>
    <property type="evidence" value="ECO:0007669"/>
    <property type="project" value="UniProtKB-SubCell"/>
</dbReference>
<dbReference type="OrthoDB" id="9807278at2"/>
<evidence type="ECO:0000313" key="8">
    <source>
        <dbReference type="EMBL" id="ASP50058.1"/>
    </source>
</evidence>
<keyword evidence="2 6" id="KW-0441">Lipid A biosynthesis</keyword>
<comment type="pathway">
    <text evidence="6">Glycolipid biosynthesis; lipid IV(A) biosynthesis; lipid IV(A) from (3R)-3-hydroxytetradecanoyl-[acyl-carrier-protein] and UDP-N-acetyl-alpha-D-glucosamine: step 1/6.</text>
</comment>
<name>A0A222GDV2_9GAMM</name>
<dbReference type="Pfam" id="PF13720">
    <property type="entry name" value="Acetyltransf_11"/>
    <property type="match status" value="1"/>
</dbReference>
<keyword evidence="5 6" id="KW-0012">Acyltransferase</keyword>
<dbReference type="EC" id="2.3.1.129" evidence="6"/>
<dbReference type="InterPro" id="IPR011004">
    <property type="entry name" value="Trimer_LpxA-like_sf"/>
</dbReference>
<comment type="subunit">
    <text evidence="6">Homotrimer.</text>
</comment>
<dbReference type="UniPathway" id="UPA00359">
    <property type="reaction ID" value="UER00477"/>
</dbReference>
<evidence type="ECO:0000256" key="4">
    <source>
        <dbReference type="ARBA" id="ARBA00023098"/>
    </source>
</evidence>
<comment type="function">
    <text evidence="6">Involved in the biosynthesis of lipid A, a phosphorylated glycolipid that anchors the lipopolysaccharide to the outer membrane of the cell.</text>
</comment>
<evidence type="ECO:0000313" key="9">
    <source>
        <dbReference type="Proteomes" id="UP000202259"/>
    </source>
</evidence>
<keyword evidence="6" id="KW-0677">Repeat</keyword>
<dbReference type="PIRSF" id="PIRSF000456">
    <property type="entry name" value="UDP-GlcNAc_acltr"/>
    <property type="match status" value="1"/>
</dbReference>
<comment type="similarity">
    <text evidence="6">Belongs to the transferase hexapeptide repeat family. LpxA subfamily.</text>
</comment>
<dbReference type="GO" id="GO:0008780">
    <property type="term" value="F:acyl-[acyl-carrier-protein]-UDP-N-acetylglucosamine O-acyltransferase activity"/>
    <property type="evidence" value="ECO:0007669"/>
    <property type="project" value="UniProtKB-UniRule"/>
</dbReference>
<dbReference type="GO" id="GO:0016020">
    <property type="term" value="C:membrane"/>
    <property type="evidence" value="ECO:0007669"/>
    <property type="project" value="GOC"/>
</dbReference>
<dbReference type="InterPro" id="IPR010137">
    <property type="entry name" value="Lipid_A_LpxA"/>
</dbReference>
<dbReference type="GO" id="GO:0009245">
    <property type="term" value="P:lipid A biosynthetic process"/>
    <property type="evidence" value="ECO:0007669"/>
    <property type="project" value="UniProtKB-UniRule"/>
</dbReference>
<dbReference type="Pfam" id="PF00132">
    <property type="entry name" value="Hexapep"/>
    <property type="match status" value="3"/>
</dbReference>
<keyword evidence="3 6" id="KW-0808">Transferase</keyword>
<comment type="subcellular location">
    <subcellularLocation>
        <location evidence="6">Cytoplasm</location>
    </subcellularLocation>
</comment>
<keyword evidence="6" id="KW-0963">Cytoplasm</keyword>
<gene>
    <name evidence="6" type="primary">lpxA</name>
    <name evidence="8" type="ORF">B5D82_16355</name>
</gene>
<reference evidence="8 9" key="1">
    <citation type="submission" date="2017-08" db="EMBL/GenBank/DDBJ databases">
        <title>Complete genome of Colwellia sp. NB097-1, a psychrophile bacterium ioslated from Bering Sea.</title>
        <authorList>
            <person name="Chen X."/>
        </authorList>
    </citation>
    <scope>NUCLEOTIDE SEQUENCE [LARGE SCALE GENOMIC DNA]</scope>
    <source>
        <strain evidence="8 9">NB097-1</strain>
    </source>
</reference>
<comment type="catalytic activity">
    <reaction evidence="6">
        <text>a (3R)-hydroxyacyl-[ACP] + UDP-N-acetyl-alpha-D-glucosamine = a UDP-3-O-[(3R)-3-hydroxyacyl]-N-acetyl-alpha-D-glucosamine + holo-[ACP]</text>
        <dbReference type="Rhea" id="RHEA:67812"/>
        <dbReference type="Rhea" id="RHEA-COMP:9685"/>
        <dbReference type="Rhea" id="RHEA-COMP:9945"/>
        <dbReference type="ChEBI" id="CHEBI:57705"/>
        <dbReference type="ChEBI" id="CHEBI:64479"/>
        <dbReference type="ChEBI" id="CHEBI:78827"/>
        <dbReference type="ChEBI" id="CHEBI:173225"/>
        <dbReference type="EC" id="2.3.1.129"/>
    </reaction>
</comment>
<organism evidence="8 9">
    <name type="scientific">Cognaticolwellia beringensis</name>
    <dbReference type="NCBI Taxonomy" id="1967665"/>
    <lineage>
        <taxon>Bacteria</taxon>
        <taxon>Pseudomonadati</taxon>
        <taxon>Pseudomonadota</taxon>
        <taxon>Gammaproteobacteria</taxon>
        <taxon>Alteromonadales</taxon>
        <taxon>Colwelliaceae</taxon>
        <taxon>Cognaticolwellia</taxon>
    </lineage>
</organism>
<evidence type="ECO:0000259" key="7">
    <source>
        <dbReference type="Pfam" id="PF13720"/>
    </source>
</evidence>
<dbReference type="EMBL" id="CP020465">
    <property type="protein sequence ID" value="ASP50058.1"/>
    <property type="molecule type" value="Genomic_DNA"/>
</dbReference>
<evidence type="ECO:0000256" key="2">
    <source>
        <dbReference type="ARBA" id="ARBA00022556"/>
    </source>
</evidence>
<proteinExistence type="inferred from homology"/>
<keyword evidence="9" id="KW-1185">Reference proteome</keyword>
<dbReference type="AlphaFoldDB" id="A0A222GDV2"/>
<dbReference type="NCBIfam" id="TIGR01852">
    <property type="entry name" value="lipid_A_lpxA"/>
    <property type="match status" value="1"/>
</dbReference>
<dbReference type="Proteomes" id="UP000202259">
    <property type="component" value="Chromosome"/>
</dbReference>
<evidence type="ECO:0000256" key="5">
    <source>
        <dbReference type="ARBA" id="ARBA00023315"/>
    </source>
</evidence>
<dbReference type="NCBIfam" id="NF003657">
    <property type="entry name" value="PRK05289.1"/>
    <property type="match status" value="1"/>
</dbReference>
<keyword evidence="4 6" id="KW-0443">Lipid metabolism</keyword>
<evidence type="ECO:0000256" key="6">
    <source>
        <dbReference type="HAMAP-Rule" id="MF_00387"/>
    </source>
</evidence>
<evidence type="ECO:0000256" key="1">
    <source>
        <dbReference type="ARBA" id="ARBA00022516"/>
    </source>
</evidence>
<dbReference type="KEGG" id="cber:B5D82_16355"/>
<dbReference type="InterPro" id="IPR001451">
    <property type="entry name" value="Hexapep"/>
</dbReference>
<dbReference type="Gene3D" id="1.20.1180.10">
    <property type="entry name" value="Udp N-acetylglucosamine O-acyltransferase, C-terminal domain"/>
    <property type="match status" value="1"/>
</dbReference>
<dbReference type="PANTHER" id="PTHR43480">
    <property type="entry name" value="ACYL-[ACYL-CARRIER-PROTEIN]--UDP-N-ACETYLGLUCOSAMINE O-ACYLTRANSFERASE"/>
    <property type="match status" value="1"/>
</dbReference>